<reference evidence="3" key="1">
    <citation type="submission" date="2015-07" db="EMBL/GenBank/DDBJ databases">
        <title>Draft genome sequence of Streptomyces sp. CMAA 1322, a bacterium isolated from Caatinga biome, from dry forest semiarid of Brazil.</title>
        <authorList>
            <person name="Santos S.N."/>
            <person name="Gacesa R."/>
            <person name="Taketani R.G."/>
            <person name="Long P.F."/>
            <person name="Melo I.S."/>
        </authorList>
    </citation>
    <scope>NUCLEOTIDE SEQUENCE [LARGE SCALE GENOMIC DNA]</scope>
    <source>
        <strain evidence="3">CMAA 1322</strain>
    </source>
</reference>
<dbReference type="InterPro" id="IPR006311">
    <property type="entry name" value="TAT_signal"/>
</dbReference>
<name>A0A0K9XHT6_9ACTN</name>
<dbReference type="RefSeq" id="WP_049715733.1">
    <property type="nucleotide sequence ID" value="NZ_LFXA01000004.1"/>
</dbReference>
<dbReference type="STRING" id="1678637.AC230_10165"/>
<proteinExistence type="predicted"/>
<organism evidence="2 3">
    <name type="scientific">Streptomyces caatingaensis</name>
    <dbReference type="NCBI Taxonomy" id="1678637"/>
    <lineage>
        <taxon>Bacteria</taxon>
        <taxon>Bacillati</taxon>
        <taxon>Actinomycetota</taxon>
        <taxon>Actinomycetes</taxon>
        <taxon>Kitasatosporales</taxon>
        <taxon>Streptomycetaceae</taxon>
        <taxon>Streptomyces</taxon>
    </lineage>
</organism>
<keyword evidence="3" id="KW-1185">Reference proteome</keyword>
<accession>A0A0K9XHT6</accession>
<keyword evidence="1" id="KW-0732">Signal</keyword>
<feature type="chain" id="PRO_5005532634" evidence="1">
    <location>
        <begin position="44"/>
        <end position="343"/>
    </location>
</feature>
<sequence length="343" mass="37335">MTGERAQNGDGPGPRPHTTTSRRLVLATAAFAPLLAGAGPARAAPASDGCRTADPCRKRLIHPAGTKESDWQGVIDTLDHRGRMGGEHVYRMGFLRHDLKVTSHGHRIIPSLGIGSFVSFVRYEDGRTMLMGDMAVTEDEMQRVIDVLDARGIAQTAIHKHMLAHEPAVWWMHVHGLHEDETVLADALREALAATGTPPPTGLPPTADVDLDTEGVDEALGTRGGTEGQIYKITFARRETIVEHDRVLPRMTGATTAISFQPVGGGRAIVNGDFVITGAEMQHVIRALRRGRIDIVSIHSHMLHEEPRLFFLHFWGVDDAVRLARTLRTAVECTDVSPAGAHE</sequence>
<dbReference type="Pfam" id="PF07485">
    <property type="entry name" value="DUF1529"/>
    <property type="match status" value="2"/>
</dbReference>
<protein>
    <submittedName>
        <fullName evidence="2">Peptidase M23B</fullName>
    </submittedName>
</protein>
<dbReference type="EMBL" id="LFXA01000004">
    <property type="protein sequence ID" value="KNB52964.1"/>
    <property type="molecule type" value="Genomic_DNA"/>
</dbReference>
<gene>
    <name evidence="2" type="ORF">AC230_10165</name>
</gene>
<dbReference type="OrthoDB" id="4687120at2"/>
<dbReference type="AlphaFoldDB" id="A0A0K9XHT6"/>
<dbReference type="PROSITE" id="PS51318">
    <property type="entry name" value="TAT"/>
    <property type="match status" value="1"/>
</dbReference>
<evidence type="ECO:0000256" key="1">
    <source>
        <dbReference type="SAM" id="SignalP"/>
    </source>
</evidence>
<comment type="caution">
    <text evidence="2">The sequence shown here is derived from an EMBL/GenBank/DDBJ whole genome shotgun (WGS) entry which is preliminary data.</text>
</comment>
<evidence type="ECO:0000313" key="2">
    <source>
        <dbReference type="EMBL" id="KNB52964.1"/>
    </source>
</evidence>
<feature type="signal peptide" evidence="1">
    <location>
        <begin position="1"/>
        <end position="43"/>
    </location>
</feature>
<evidence type="ECO:0000313" key="3">
    <source>
        <dbReference type="Proteomes" id="UP000037288"/>
    </source>
</evidence>
<dbReference type="Proteomes" id="UP000037288">
    <property type="component" value="Unassembled WGS sequence"/>
</dbReference>
<dbReference type="InterPro" id="IPR011094">
    <property type="entry name" value="Uncharacterised_LppY/LpqO"/>
</dbReference>
<dbReference type="PATRIC" id="fig|1678637.3.peg.2199"/>